<dbReference type="EMBL" id="VSRR010003640">
    <property type="protein sequence ID" value="MPC36941.1"/>
    <property type="molecule type" value="Genomic_DNA"/>
</dbReference>
<feature type="domain" description="Transposase IS30-like HTH" evidence="1">
    <location>
        <begin position="22"/>
        <end position="48"/>
    </location>
</feature>
<keyword evidence="3" id="KW-1185">Reference proteome</keyword>
<name>A0A5B7EQS4_PORTR</name>
<gene>
    <name evidence="2" type="ORF">E2C01_030413</name>
</gene>
<dbReference type="Pfam" id="PF13936">
    <property type="entry name" value="HTH_38"/>
    <property type="match status" value="1"/>
</dbReference>
<protein>
    <recommendedName>
        <fullName evidence="1">Transposase IS30-like HTH domain-containing protein</fullName>
    </recommendedName>
</protein>
<organism evidence="2 3">
    <name type="scientific">Portunus trituberculatus</name>
    <name type="common">Swimming crab</name>
    <name type="synonym">Neptunus trituberculatus</name>
    <dbReference type="NCBI Taxonomy" id="210409"/>
    <lineage>
        <taxon>Eukaryota</taxon>
        <taxon>Metazoa</taxon>
        <taxon>Ecdysozoa</taxon>
        <taxon>Arthropoda</taxon>
        <taxon>Crustacea</taxon>
        <taxon>Multicrustacea</taxon>
        <taxon>Malacostraca</taxon>
        <taxon>Eumalacostraca</taxon>
        <taxon>Eucarida</taxon>
        <taxon>Decapoda</taxon>
        <taxon>Pleocyemata</taxon>
        <taxon>Brachyura</taxon>
        <taxon>Eubrachyura</taxon>
        <taxon>Portunoidea</taxon>
        <taxon>Portunidae</taxon>
        <taxon>Portuninae</taxon>
        <taxon>Portunus</taxon>
    </lineage>
</organism>
<evidence type="ECO:0000259" key="1">
    <source>
        <dbReference type="Pfam" id="PF13936"/>
    </source>
</evidence>
<dbReference type="AlphaFoldDB" id="A0A5B7EQS4"/>
<evidence type="ECO:0000313" key="3">
    <source>
        <dbReference type="Proteomes" id="UP000324222"/>
    </source>
</evidence>
<sequence length="151" mass="17293">MDNSFLCYETCPCERLWFTWLWSTGASFRAIAKRSGRSPTTVRRWVRRLLGQYLPPNTLGRALNQMNACNSSSIQKTTNHRIYSPYVVCPNAYCCNTDFLEKCATEYMWEKIPISFERNTAETWPVSLQRYSLNLVAPCSGLSHVSTLTSG</sequence>
<proteinExistence type="predicted"/>
<dbReference type="InterPro" id="IPR025246">
    <property type="entry name" value="IS30-like_HTH"/>
</dbReference>
<dbReference type="Proteomes" id="UP000324222">
    <property type="component" value="Unassembled WGS sequence"/>
</dbReference>
<accession>A0A5B7EQS4</accession>
<comment type="caution">
    <text evidence="2">The sequence shown here is derived from an EMBL/GenBank/DDBJ whole genome shotgun (WGS) entry which is preliminary data.</text>
</comment>
<evidence type="ECO:0000313" key="2">
    <source>
        <dbReference type="EMBL" id="MPC36941.1"/>
    </source>
</evidence>
<reference evidence="2 3" key="1">
    <citation type="submission" date="2019-05" db="EMBL/GenBank/DDBJ databases">
        <title>Another draft genome of Portunus trituberculatus and its Hox gene families provides insights of decapod evolution.</title>
        <authorList>
            <person name="Jeong J.-H."/>
            <person name="Song I."/>
            <person name="Kim S."/>
            <person name="Choi T."/>
            <person name="Kim D."/>
            <person name="Ryu S."/>
            <person name="Kim W."/>
        </authorList>
    </citation>
    <scope>NUCLEOTIDE SEQUENCE [LARGE SCALE GENOMIC DNA]</scope>
    <source>
        <tissue evidence="2">Muscle</tissue>
    </source>
</reference>